<evidence type="ECO:0000256" key="1">
    <source>
        <dbReference type="SAM" id="MobiDB-lite"/>
    </source>
</evidence>
<keyword evidence="3" id="KW-1185">Reference proteome</keyword>
<feature type="compositionally biased region" description="Basic and acidic residues" evidence="1">
    <location>
        <begin position="93"/>
        <end position="103"/>
    </location>
</feature>
<evidence type="ECO:0000313" key="3">
    <source>
        <dbReference type="Proteomes" id="UP000438120"/>
    </source>
</evidence>
<evidence type="ECO:0000313" key="2">
    <source>
        <dbReference type="EMBL" id="MST86807.1"/>
    </source>
</evidence>
<protein>
    <submittedName>
        <fullName evidence="2">DUF2187 domain-containing protein</fullName>
    </submittedName>
</protein>
<proteinExistence type="predicted"/>
<reference evidence="2 3" key="1">
    <citation type="submission" date="2019-08" db="EMBL/GenBank/DDBJ databases">
        <title>In-depth cultivation of the pig gut microbiome towards novel bacterial diversity and tailored functional studies.</title>
        <authorList>
            <person name="Wylensek D."/>
            <person name="Hitch T.C.A."/>
            <person name="Clavel T."/>
        </authorList>
    </citation>
    <scope>NUCLEOTIDE SEQUENCE [LARGE SCALE GENOMIC DNA]</scope>
    <source>
        <strain evidence="2 3">Bifido-178-WT-2B</strain>
    </source>
</reference>
<gene>
    <name evidence="2" type="ORF">FYJ62_03920</name>
</gene>
<feature type="compositionally biased region" description="Basic residues" evidence="1">
    <location>
        <begin position="104"/>
        <end position="113"/>
    </location>
</feature>
<feature type="region of interest" description="Disordered" evidence="1">
    <location>
        <begin position="90"/>
        <end position="113"/>
    </location>
</feature>
<sequence>MKKADVELGAVVTAKSEEELKKPFQGTVEKIYENSALLAITSFDDVDATAVSDLNYKLVVNFKNMKPAKSAKKAKALSTNNVTVEKIAPTMKAADKDEKEAKAKTAKGKKTGK</sequence>
<dbReference type="EMBL" id="VUMX01000007">
    <property type="protein sequence ID" value="MST86807.1"/>
    <property type="molecule type" value="Genomic_DNA"/>
</dbReference>
<dbReference type="RefSeq" id="WP_154547939.1">
    <property type="nucleotide sequence ID" value="NZ_JBKZBY010000008.1"/>
</dbReference>
<dbReference type="Proteomes" id="UP000438120">
    <property type="component" value="Unassembled WGS sequence"/>
</dbReference>
<dbReference type="AlphaFoldDB" id="A0A6A8MDC1"/>
<comment type="caution">
    <text evidence="2">The sequence shown here is derived from an EMBL/GenBank/DDBJ whole genome shotgun (WGS) entry which is preliminary data.</text>
</comment>
<name>A0A6A8MDC1_9LACO</name>
<dbReference type="OrthoDB" id="2247035at2"/>
<accession>A0A6A8MDC1</accession>
<organism evidence="2 3">
    <name type="scientific">Lactobacillus porci</name>
    <dbReference type="NCBI Taxonomy" id="2012477"/>
    <lineage>
        <taxon>Bacteria</taxon>
        <taxon>Bacillati</taxon>
        <taxon>Bacillota</taxon>
        <taxon>Bacilli</taxon>
        <taxon>Lactobacillales</taxon>
        <taxon>Lactobacillaceae</taxon>
        <taxon>Lactobacillus</taxon>
    </lineage>
</organism>